<comment type="caution">
    <text evidence="1">The sequence shown here is derived from an EMBL/GenBank/DDBJ whole genome shotgun (WGS) entry which is preliminary data.</text>
</comment>
<name>A0A0J8TWT2_9MYCO</name>
<gene>
    <name evidence="1" type="ORF">ACT17_33125</name>
</gene>
<protein>
    <submittedName>
        <fullName evidence="1">Uncharacterized protein</fullName>
    </submittedName>
</protein>
<evidence type="ECO:0000313" key="1">
    <source>
        <dbReference type="EMBL" id="KMV13853.1"/>
    </source>
</evidence>
<proteinExistence type="predicted"/>
<evidence type="ECO:0000313" key="2">
    <source>
        <dbReference type="Proteomes" id="UP000037594"/>
    </source>
</evidence>
<dbReference type="EMBL" id="LFOD01000067">
    <property type="protein sequence ID" value="KMV13853.1"/>
    <property type="molecule type" value="Genomic_DNA"/>
</dbReference>
<accession>A0A0J8TWT2</accession>
<dbReference type="Proteomes" id="UP000037594">
    <property type="component" value="Unassembled WGS sequence"/>
</dbReference>
<dbReference type="AlphaFoldDB" id="A0A0J8TWT2"/>
<sequence>MGERAAMNGQQSDLSGAPAGSVFSMVCPAARQAGCSLRTAALGAAPGRNGLKESLTECEIEVFLSLARGHRIAVRDHETGALWYGRVDMTFPEHGFVWVITDVGERKLLDVGVHTIWRPEESGACGRVRREAGRLGPSTMSRVRAV</sequence>
<organism evidence="1 2">
    <name type="scientific">Mycolicibacterium conceptionense</name>
    <dbReference type="NCBI Taxonomy" id="451644"/>
    <lineage>
        <taxon>Bacteria</taxon>
        <taxon>Bacillati</taxon>
        <taxon>Actinomycetota</taxon>
        <taxon>Actinomycetes</taxon>
        <taxon>Mycobacteriales</taxon>
        <taxon>Mycobacteriaceae</taxon>
        <taxon>Mycolicibacterium</taxon>
    </lineage>
</organism>
<reference evidence="1 2" key="1">
    <citation type="submission" date="2015-06" db="EMBL/GenBank/DDBJ databases">
        <title>Genome sequence of Mycobacterium conceptionense strain MLE.</title>
        <authorList>
            <person name="Greninger A.L."/>
            <person name="Cunningham G."/>
            <person name="Chiu C.Y."/>
            <person name="Miller S."/>
        </authorList>
    </citation>
    <scope>NUCLEOTIDE SEQUENCE [LARGE SCALE GENOMIC DNA]</scope>
    <source>
        <strain evidence="1 2">MLE</strain>
    </source>
</reference>
<dbReference type="PATRIC" id="fig|451644.5.peg.6813"/>